<proteinExistence type="inferred from homology"/>
<dbReference type="HOGENOM" id="CLU_061901_4_2_9"/>
<evidence type="ECO:0000256" key="3">
    <source>
        <dbReference type="HAMAP-Rule" id="MF_00163"/>
    </source>
</evidence>
<reference evidence="4" key="1">
    <citation type="submission" date="2010-07" db="EMBL/GenBank/DDBJ databases">
        <title>Complete sequence of Clostridium saccharolyticum WM1.</title>
        <authorList>
            <consortium name="US DOE Joint Genome Institute"/>
            <person name="Lucas S."/>
            <person name="Copeland A."/>
            <person name="Lapidus A."/>
            <person name="Cheng J.-F."/>
            <person name="Bruce D."/>
            <person name="Goodwin L."/>
            <person name="Pitluck S."/>
            <person name="Chertkov O."/>
            <person name="Detter J.C."/>
            <person name="Han C."/>
            <person name="Tapia R."/>
            <person name="Land M."/>
            <person name="Hauser L."/>
            <person name="Chang Y.-J."/>
            <person name="Jeffries C."/>
            <person name="Kyrpides N."/>
            <person name="Ivanova N."/>
            <person name="Mikhailova N."/>
            <person name="Mouttaki H."/>
            <person name="Lin L."/>
            <person name="Zhou J."/>
            <person name="Hemme C.L."/>
            <person name="Woyke T."/>
        </authorList>
    </citation>
    <scope>NUCLEOTIDE SEQUENCE [LARGE SCALE GENOMIC DNA]</scope>
    <source>
        <strain evidence="4">WM1</strain>
    </source>
</reference>
<protein>
    <recommendedName>
        <fullName evidence="3">Peptide deformylase</fullName>
        <shortName evidence="3">PDF</shortName>
        <ecNumber evidence="3">3.5.1.88</ecNumber>
    </recommendedName>
    <alternativeName>
        <fullName evidence="3">Polypeptide deformylase</fullName>
    </alternativeName>
</protein>
<accession>D9R431</accession>
<name>D9R431_LACSW</name>
<dbReference type="Proteomes" id="UP000001662">
    <property type="component" value="Chromosome"/>
</dbReference>
<dbReference type="OrthoDB" id="9784988at2"/>
<dbReference type="RefSeq" id="WP_013271242.1">
    <property type="nucleotide sequence ID" value="NC_014376.1"/>
</dbReference>
<dbReference type="GO" id="GO:0042586">
    <property type="term" value="F:peptide deformylase activity"/>
    <property type="evidence" value="ECO:0007669"/>
    <property type="project" value="UniProtKB-UniRule"/>
</dbReference>
<feature type="active site" evidence="3">
    <location>
        <position position="132"/>
    </location>
</feature>
<dbReference type="InterPro" id="IPR023635">
    <property type="entry name" value="Peptide_deformylase"/>
</dbReference>
<keyword evidence="5" id="KW-1185">Reference proteome</keyword>
<dbReference type="STRING" id="610130.Closa_0507"/>
<keyword evidence="3" id="KW-0479">Metal-binding</keyword>
<dbReference type="NCBIfam" id="TIGR00079">
    <property type="entry name" value="pept_deformyl"/>
    <property type="match status" value="1"/>
</dbReference>
<evidence type="ECO:0000313" key="4">
    <source>
        <dbReference type="EMBL" id="ADL03144.1"/>
    </source>
</evidence>
<dbReference type="KEGG" id="csh:Closa_0507"/>
<keyword evidence="2 3" id="KW-0408">Iron</keyword>
<comment type="similarity">
    <text evidence="1 3">Belongs to the polypeptide deformylase family.</text>
</comment>
<comment type="catalytic activity">
    <reaction evidence="3">
        <text>N-terminal N-formyl-L-methionyl-[peptide] + H2O = N-terminal L-methionyl-[peptide] + formate</text>
        <dbReference type="Rhea" id="RHEA:24420"/>
        <dbReference type="Rhea" id="RHEA-COMP:10639"/>
        <dbReference type="Rhea" id="RHEA-COMP:10640"/>
        <dbReference type="ChEBI" id="CHEBI:15377"/>
        <dbReference type="ChEBI" id="CHEBI:15740"/>
        <dbReference type="ChEBI" id="CHEBI:49298"/>
        <dbReference type="ChEBI" id="CHEBI:64731"/>
        <dbReference type="EC" id="3.5.1.88"/>
    </reaction>
</comment>
<evidence type="ECO:0000256" key="1">
    <source>
        <dbReference type="ARBA" id="ARBA00010759"/>
    </source>
</evidence>
<dbReference type="Pfam" id="PF01327">
    <property type="entry name" value="Pep_deformylase"/>
    <property type="match status" value="1"/>
</dbReference>
<keyword evidence="3 4" id="KW-0378">Hydrolase</keyword>
<dbReference type="HAMAP" id="MF_00163">
    <property type="entry name" value="Pep_deformylase"/>
    <property type="match status" value="1"/>
</dbReference>
<dbReference type="PaxDb" id="610130-Closa_0507"/>
<feature type="binding site" evidence="3">
    <location>
        <position position="131"/>
    </location>
    <ligand>
        <name>Fe cation</name>
        <dbReference type="ChEBI" id="CHEBI:24875"/>
    </ligand>
</feature>
<dbReference type="Gene3D" id="3.90.45.10">
    <property type="entry name" value="Peptide deformylase"/>
    <property type="match status" value="1"/>
</dbReference>
<dbReference type="GO" id="GO:0046872">
    <property type="term" value="F:metal ion binding"/>
    <property type="evidence" value="ECO:0007669"/>
    <property type="project" value="UniProtKB-KW"/>
</dbReference>
<comment type="cofactor">
    <cofactor evidence="3">
        <name>Fe(2+)</name>
        <dbReference type="ChEBI" id="CHEBI:29033"/>
    </cofactor>
    <text evidence="3">Binds 1 Fe(2+) ion.</text>
</comment>
<dbReference type="GO" id="GO:0006412">
    <property type="term" value="P:translation"/>
    <property type="evidence" value="ECO:0007669"/>
    <property type="project" value="UniProtKB-UniRule"/>
</dbReference>
<evidence type="ECO:0000313" key="5">
    <source>
        <dbReference type="Proteomes" id="UP000001662"/>
    </source>
</evidence>
<dbReference type="InterPro" id="IPR036821">
    <property type="entry name" value="Peptide_deformylase_sf"/>
</dbReference>
<gene>
    <name evidence="3" type="primary">def</name>
    <name evidence="4" type="ordered locus">Closa_0507</name>
</gene>
<dbReference type="AlphaFoldDB" id="D9R431"/>
<keyword evidence="3" id="KW-0648">Protein biosynthesis</keyword>
<organism evidence="4 5">
    <name type="scientific">Lacrimispora saccharolytica (strain ATCC 35040 / DSM 2544 / NRCC 2533 / WM1)</name>
    <name type="common">Clostridium saccharolyticum</name>
    <dbReference type="NCBI Taxonomy" id="610130"/>
    <lineage>
        <taxon>Bacteria</taxon>
        <taxon>Bacillati</taxon>
        <taxon>Bacillota</taxon>
        <taxon>Clostridia</taxon>
        <taxon>Lachnospirales</taxon>
        <taxon>Lachnospiraceae</taxon>
        <taxon>Lacrimispora</taxon>
    </lineage>
</organism>
<feature type="binding site" evidence="3">
    <location>
        <position position="89"/>
    </location>
    <ligand>
        <name>Fe cation</name>
        <dbReference type="ChEBI" id="CHEBI:24875"/>
    </ligand>
</feature>
<sequence>MALREIRTFDDNELRLKSKPVEQVNDRIRMILDDMAETLHNTPNGGALAANQVGILKRLVVIDLGDGVRKLINPVILWSEGEQFEPEACLSFPGLWGKVRRPKSVVVKALDENGCERKIKASDFMAKCLCHEIDHLDGIVFTDIAEEMYEI</sequence>
<dbReference type="PRINTS" id="PR01576">
    <property type="entry name" value="PDEFORMYLASE"/>
</dbReference>
<dbReference type="EMBL" id="CP002109">
    <property type="protein sequence ID" value="ADL03144.1"/>
    <property type="molecule type" value="Genomic_DNA"/>
</dbReference>
<dbReference type="PIRSF" id="PIRSF004749">
    <property type="entry name" value="Pep_def"/>
    <property type="match status" value="1"/>
</dbReference>
<comment type="function">
    <text evidence="3">Removes the formyl group from the N-terminal Met of newly synthesized proteins. Requires at least a dipeptide for an efficient rate of reaction. N-terminal L-methionine is a prerequisite for activity but the enzyme has broad specificity at other positions.</text>
</comment>
<dbReference type="SUPFAM" id="SSF56420">
    <property type="entry name" value="Peptide deformylase"/>
    <property type="match status" value="1"/>
</dbReference>
<dbReference type="EC" id="3.5.1.88" evidence="3"/>
<feature type="binding site" evidence="3">
    <location>
        <position position="135"/>
    </location>
    <ligand>
        <name>Fe cation</name>
        <dbReference type="ChEBI" id="CHEBI:24875"/>
    </ligand>
</feature>
<dbReference type="PANTHER" id="PTHR10458:SF22">
    <property type="entry name" value="PEPTIDE DEFORMYLASE"/>
    <property type="match status" value="1"/>
</dbReference>
<dbReference type="CDD" id="cd00487">
    <property type="entry name" value="Pep_deformylase"/>
    <property type="match status" value="1"/>
</dbReference>
<dbReference type="PANTHER" id="PTHR10458">
    <property type="entry name" value="PEPTIDE DEFORMYLASE"/>
    <property type="match status" value="1"/>
</dbReference>
<evidence type="ECO:0000256" key="2">
    <source>
        <dbReference type="ARBA" id="ARBA00023004"/>
    </source>
</evidence>
<dbReference type="eggNOG" id="COG0242">
    <property type="taxonomic scope" value="Bacteria"/>
</dbReference>